<name>A0A0G1N060_9BACT</name>
<gene>
    <name evidence="1" type="ORF">UW84_C0011G0004</name>
</gene>
<evidence type="ECO:0000313" key="1">
    <source>
        <dbReference type="EMBL" id="KKT86437.1"/>
    </source>
</evidence>
<proteinExistence type="predicted"/>
<accession>A0A0G1N060</accession>
<dbReference type="AlphaFoldDB" id="A0A0G1N060"/>
<dbReference type="Proteomes" id="UP000034797">
    <property type="component" value="Unassembled WGS sequence"/>
</dbReference>
<sequence>MIQKISAPISVDLLYDHRKHTVVPRQIFWDGKNLRVDQVGLHHTFREGRTLFHIFSVVSQGLSFRLRLNTDSLFWTLEELSDGLAN</sequence>
<dbReference type="EMBL" id="LCJW01000011">
    <property type="protein sequence ID" value="KKT86437.1"/>
    <property type="molecule type" value="Genomic_DNA"/>
</dbReference>
<evidence type="ECO:0000313" key="2">
    <source>
        <dbReference type="Proteomes" id="UP000034797"/>
    </source>
</evidence>
<comment type="caution">
    <text evidence="1">The sequence shown here is derived from an EMBL/GenBank/DDBJ whole genome shotgun (WGS) entry which is preliminary data.</text>
</comment>
<organism evidence="1 2">
    <name type="scientific">Candidatus Collierbacteria bacterium GW2011_GWA2_44_99</name>
    <dbReference type="NCBI Taxonomy" id="1618380"/>
    <lineage>
        <taxon>Bacteria</taxon>
        <taxon>Candidatus Collieribacteriota</taxon>
    </lineage>
</organism>
<protein>
    <submittedName>
        <fullName evidence="1">Uncharacterized protein</fullName>
    </submittedName>
</protein>
<reference evidence="1 2" key="1">
    <citation type="journal article" date="2015" name="Nature">
        <title>rRNA introns, odd ribosomes, and small enigmatic genomes across a large radiation of phyla.</title>
        <authorList>
            <person name="Brown C.T."/>
            <person name="Hug L.A."/>
            <person name="Thomas B.C."/>
            <person name="Sharon I."/>
            <person name="Castelle C.J."/>
            <person name="Singh A."/>
            <person name="Wilkins M.J."/>
            <person name="Williams K.H."/>
            <person name="Banfield J.F."/>
        </authorList>
    </citation>
    <scope>NUCLEOTIDE SEQUENCE [LARGE SCALE GENOMIC DNA]</scope>
</reference>